<feature type="transmembrane region" description="Helical" evidence="1">
    <location>
        <begin position="6"/>
        <end position="26"/>
    </location>
</feature>
<keyword evidence="1" id="KW-0812">Transmembrane</keyword>
<feature type="transmembrane region" description="Helical" evidence="1">
    <location>
        <begin position="119"/>
        <end position="142"/>
    </location>
</feature>
<gene>
    <name evidence="3" type="ORF">IAD12_03410</name>
</gene>
<dbReference type="Proteomes" id="UP000824159">
    <property type="component" value="Unassembled WGS sequence"/>
</dbReference>
<comment type="caution">
    <text evidence="3">The sequence shown here is derived from an EMBL/GenBank/DDBJ whole genome shotgun (WGS) entry which is preliminary data.</text>
</comment>
<reference evidence="3" key="2">
    <citation type="journal article" date="2021" name="PeerJ">
        <title>Extensive microbial diversity within the chicken gut microbiome revealed by metagenomics and culture.</title>
        <authorList>
            <person name="Gilroy R."/>
            <person name="Ravi A."/>
            <person name="Getino M."/>
            <person name="Pursley I."/>
            <person name="Horton D.L."/>
            <person name="Alikhan N.F."/>
            <person name="Baker D."/>
            <person name="Gharbi K."/>
            <person name="Hall N."/>
            <person name="Watson M."/>
            <person name="Adriaenssens E.M."/>
            <person name="Foster-Nyarko E."/>
            <person name="Jarju S."/>
            <person name="Secka A."/>
            <person name="Antonio M."/>
            <person name="Oren A."/>
            <person name="Chaudhuri R.R."/>
            <person name="La Ragione R."/>
            <person name="Hildebrand F."/>
            <person name="Pallen M.J."/>
        </authorList>
    </citation>
    <scope>NUCLEOTIDE SEQUENCE</scope>
    <source>
        <strain evidence="3">CHK176-22527</strain>
    </source>
</reference>
<keyword evidence="1" id="KW-1133">Transmembrane helix</keyword>
<proteinExistence type="predicted"/>
<dbReference type="PANTHER" id="PTHR35793">
    <property type="entry name" value="INNER MEMBRANE PROTEIN YJIG"/>
    <property type="match status" value="1"/>
</dbReference>
<sequence length="175" mass="18548">MTDVLGIFSVLFLPALITIILVYGIIKKIPVYDVFISGAKEGLKTSVDILPFLIGIFIAIESMTASGAMDSIEQAVRPLFAAAGIPEELISLIFLRPVSGSGSLVVAEKIMQETGPDSFAGRAASVMVGSCETVFYVLALYFGVTSVKKMRHAFISGIVGYVVGVAASVYICIIM</sequence>
<organism evidence="3 4">
    <name type="scientific">Candidatus Allocopromorpha excrementavium</name>
    <dbReference type="NCBI Taxonomy" id="2840741"/>
    <lineage>
        <taxon>Bacteria</taxon>
        <taxon>Bacillati</taxon>
        <taxon>Bacillota</taxon>
        <taxon>Clostridia</taxon>
        <taxon>Eubacteriales</taxon>
        <taxon>Eubacteriaceae</taxon>
        <taxon>Eubacteriaceae incertae sedis</taxon>
        <taxon>Candidatus Allocopromorpha</taxon>
    </lineage>
</organism>
<dbReference type="AlphaFoldDB" id="A0A9D1HCD5"/>
<keyword evidence="1" id="KW-0472">Membrane</keyword>
<feature type="domain" description="Nucleoside transporter/FeoB GTPase Gate" evidence="2">
    <location>
        <begin position="49"/>
        <end position="145"/>
    </location>
</feature>
<evidence type="ECO:0000259" key="2">
    <source>
        <dbReference type="Pfam" id="PF07670"/>
    </source>
</evidence>
<dbReference type="InterPro" id="IPR011642">
    <property type="entry name" value="Gate_dom"/>
</dbReference>
<protein>
    <submittedName>
        <fullName evidence="3">Spore maturation protein</fullName>
    </submittedName>
</protein>
<reference evidence="3" key="1">
    <citation type="submission" date="2020-10" db="EMBL/GenBank/DDBJ databases">
        <authorList>
            <person name="Gilroy R."/>
        </authorList>
    </citation>
    <scope>NUCLEOTIDE SEQUENCE</scope>
    <source>
        <strain evidence="3">CHK176-22527</strain>
    </source>
</reference>
<dbReference type="InterPro" id="IPR052549">
    <property type="entry name" value="SpmB"/>
</dbReference>
<dbReference type="PANTHER" id="PTHR35793:SF2">
    <property type="entry name" value="INNER MEMBRANE PROTEIN YJIG"/>
    <property type="match status" value="1"/>
</dbReference>
<feature type="transmembrane region" description="Helical" evidence="1">
    <location>
        <begin position="47"/>
        <end position="69"/>
    </location>
</feature>
<accession>A0A9D1HCD5</accession>
<evidence type="ECO:0000256" key="1">
    <source>
        <dbReference type="SAM" id="Phobius"/>
    </source>
</evidence>
<dbReference type="GO" id="GO:0005886">
    <property type="term" value="C:plasma membrane"/>
    <property type="evidence" value="ECO:0007669"/>
    <property type="project" value="TreeGrafter"/>
</dbReference>
<evidence type="ECO:0000313" key="3">
    <source>
        <dbReference type="EMBL" id="HIT99284.1"/>
    </source>
</evidence>
<evidence type="ECO:0000313" key="4">
    <source>
        <dbReference type="Proteomes" id="UP000824159"/>
    </source>
</evidence>
<name>A0A9D1HCD5_9FIRM</name>
<dbReference type="EMBL" id="DVLX01000034">
    <property type="protein sequence ID" value="HIT99284.1"/>
    <property type="molecule type" value="Genomic_DNA"/>
</dbReference>
<feature type="transmembrane region" description="Helical" evidence="1">
    <location>
        <begin position="154"/>
        <end position="173"/>
    </location>
</feature>
<dbReference type="Pfam" id="PF07670">
    <property type="entry name" value="Gate"/>
    <property type="match status" value="1"/>
</dbReference>